<organism evidence="1">
    <name type="scientific">Siphoviridae sp. ct0UO21</name>
    <dbReference type="NCBI Taxonomy" id="2825293"/>
    <lineage>
        <taxon>Viruses</taxon>
        <taxon>Duplodnaviria</taxon>
        <taxon>Heunggongvirae</taxon>
        <taxon>Uroviricota</taxon>
        <taxon>Caudoviricetes</taxon>
    </lineage>
</organism>
<dbReference type="EMBL" id="BK015390">
    <property type="protein sequence ID" value="DAE04542.1"/>
    <property type="molecule type" value="Genomic_DNA"/>
</dbReference>
<reference evidence="1" key="1">
    <citation type="journal article" date="2021" name="Proc. Natl. Acad. Sci. U.S.A.">
        <title>A Catalog of Tens of Thousands of Viruses from Human Metagenomes Reveals Hidden Associations with Chronic Diseases.</title>
        <authorList>
            <person name="Tisza M.J."/>
            <person name="Buck C.B."/>
        </authorList>
    </citation>
    <scope>NUCLEOTIDE SEQUENCE</scope>
    <source>
        <strain evidence="1">Ct0UO21</strain>
    </source>
</reference>
<sequence>MYAALRLCDLPPLCIFLNQKQGYCILDAATLFSEKTVIGEQRYSADNVYRLSHIAMFVKSFPLKTAGSVLPNRCPENCRQSKNDRLGSRAQLLSRKKSEFDNGFCGSCLKFAYNKIMMLCAQYYKY</sequence>
<evidence type="ECO:0000313" key="1">
    <source>
        <dbReference type="EMBL" id="DAE04542.1"/>
    </source>
</evidence>
<protein>
    <submittedName>
        <fullName evidence="1">Uncharacterized protein</fullName>
    </submittedName>
</protein>
<proteinExistence type="predicted"/>
<name>A0A8S5PBU8_9CAUD</name>
<accession>A0A8S5PBU8</accession>